<accession>A0AAV4CIG5</accession>
<evidence type="ECO:0000313" key="5">
    <source>
        <dbReference type="Proteomes" id="UP000735302"/>
    </source>
</evidence>
<gene>
    <name evidence="4" type="ORF">PoB_005915500</name>
</gene>
<proteinExistence type="predicted"/>
<dbReference type="Proteomes" id="UP000735302">
    <property type="component" value="Unassembled WGS sequence"/>
</dbReference>
<dbReference type="AlphaFoldDB" id="A0AAV4CIG5"/>
<evidence type="ECO:0000256" key="2">
    <source>
        <dbReference type="SAM" id="MobiDB-lite"/>
    </source>
</evidence>
<keyword evidence="1" id="KW-0863">Zinc-finger</keyword>
<sequence>MDSSGEEYGKEEDDDVLDTKGHRSTRKRTSKPVLDSSYSDIEPPPKKKGKEGSQPSTNRKQKAEKKDPSKKICALCNEAFKDRGSIKRHMMSSHSLLWEEDNPEGVQNSNVIIRLQGYIDCQKCKKRFRFAQYYNHHLIWCGRENEMATCEICSHVIKAMWLHQHMTAHRTAQKRLERQKEIDRELAAKRKEEKEGEGEGEAKFDQDGNQVKSKRRAAKSQRLRYTPCLKPCVKFTADVKRMSDSEVKTDQEMSEEYRLNWGQASTIDGNSYCCTGAPIRALEWCPLPSNAECDQVVAVATDLIEGTWDSNRCVDGPGLLQFWTIRNAVQDAAS</sequence>
<organism evidence="4 5">
    <name type="scientific">Plakobranchus ocellatus</name>
    <dbReference type="NCBI Taxonomy" id="259542"/>
    <lineage>
        <taxon>Eukaryota</taxon>
        <taxon>Metazoa</taxon>
        <taxon>Spiralia</taxon>
        <taxon>Lophotrochozoa</taxon>
        <taxon>Mollusca</taxon>
        <taxon>Gastropoda</taxon>
        <taxon>Heterobranchia</taxon>
        <taxon>Euthyneura</taxon>
        <taxon>Panpulmonata</taxon>
        <taxon>Sacoglossa</taxon>
        <taxon>Placobranchoidea</taxon>
        <taxon>Plakobranchidae</taxon>
        <taxon>Plakobranchus</taxon>
    </lineage>
</organism>
<protein>
    <recommendedName>
        <fullName evidence="3">C2H2-type domain-containing protein</fullName>
    </recommendedName>
</protein>
<dbReference type="PROSITE" id="PS50157">
    <property type="entry name" value="ZINC_FINGER_C2H2_2"/>
    <property type="match status" value="1"/>
</dbReference>
<feature type="region of interest" description="Disordered" evidence="2">
    <location>
        <begin position="1"/>
        <end position="69"/>
    </location>
</feature>
<evidence type="ECO:0000313" key="4">
    <source>
        <dbReference type="EMBL" id="GFO32650.1"/>
    </source>
</evidence>
<evidence type="ECO:0000256" key="1">
    <source>
        <dbReference type="PROSITE-ProRule" id="PRU00042"/>
    </source>
</evidence>
<feature type="non-terminal residue" evidence="4">
    <location>
        <position position="334"/>
    </location>
</feature>
<feature type="region of interest" description="Disordered" evidence="2">
    <location>
        <begin position="188"/>
        <end position="218"/>
    </location>
</feature>
<dbReference type="InterPro" id="IPR013087">
    <property type="entry name" value="Znf_C2H2_type"/>
</dbReference>
<dbReference type="Gene3D" id="3.30.160.60">
    <property type="entry name" value="Classic Zinc Finger"/>
    <property type="match status" value="1"/>
</dbReference>
<keyword evidence="1" id="KW-0862">Zinc</keyword>
<dbReference type="SMART" id="SM00355">
    <property type="entry name" value="ZnF_C2H2"/>
    <property type="match status" value="3"/>
</dbReference>
<keyword evidence="5" id="KW-1185">Reference proteome</keyword>
<evidence type="ECO:0000259" key="3">
    <source>
        <dbReference type="PROSITE" id="PS50157"/>
    </source>
</evidence>
<dbReference type="EMBL" id="BLXT01006648">
    <property type="protein sequence ID" value="GFO32650.1"/>
    <property type="molecule type" value="Genomic_DNA"/>
</dbReference>
<keyword evidence="1" id="KW-0479">Metal-binding</keyword>
<comment type="caution">
    <text evidence="4">The sequence shown here is derived from an EMBL/GenBank/DDBJ whole genome shotgun (WGS) entry which is preliminary data.</text>
</comment>
<feature type="domain" description="C2H2-type" evidence="3">
    <location>
        <begin position="71"/>
        <end position="95"/>
    </location>
</feature>
<reference evidence="4 5" key="1">
    <citation type="journal article" date="2021" name="Elife">
        <title>Chloroplast acquisition without the gene transfer in kleptoplastic sea slugs, Plakobranchus ocellatus.</title>
        <authorList>
            <person name="Maeda T."/>
            <person name="Takahashi S."/>
            <person name="Yoshida T."/>
            <person name="Shimamura S."/>
            <person name="Takaki Y."/>
            <person name="Nagai Y."/>
            <person name="Toyoda A."/>
            <person name="Suzuki Y."/>
            <person name="Arimoto A."/>
            <person name="Ishii H."/>
            <person name="Satoh N."/>
            <person name="Nishiyama T."/>
            <person name="Hasebe M."/>
            <person name="Maruyama T."/>
            <person name="Minagawa J."/>
            <person name="Obokata J."/>
            <person name="Shigenobu S."/>
        </authorList>
    </citation>
    <scope>NUCLEOTIDE SEQUENCE [LARGE SCALE GENOMIC DNA]</scope>
</reference>
<dbReference type="PROSITE" id="PS00028">
    <property type="entry name" value="ZINC_FINGER_C2H2_1"/>
    <property type="match status" value="1"/>
</dbReference>
<name>A0AAV4CIG5_9GAST</name>
<dbReference type="GO" id="GO:0008270">
    <property type="term" value="F:zinc ion binding"/>
    <property type="evidence" value="ECO:0007669"/>
    <property type="project" value="UniProtKB-KW"/>
</dbReference>